<dbReference type="Pfam" id="PF13545">
    <property type="entry name" value="HTH_Crp_2"/>
    <property type="match status" value="1"/>
</dbReference>
<dbReference type="PROSITE" id="PS50042">
    <property type="entry name" value="CNMP_BINDING_3"/>
    <property type="match status" value="1"/>
</dbReference>
<evidence type="ECO:0000313" key="8">
    <source>
        <dbReference type="Proteomes" id="UP001596540"/>
    </source>
</evidence>
<keyword evidence="1" id="KW-0805">Transcription regulation</keyword>
<dbReference type="SMART" id="SM00100">
    <property type="entry name" value="cNMP"/>
    <property type="match status" value="1"/>
</dbReference>
<evidence type="ECO:0000256" key="1">
    <source>
        <dbReference type="ARBA" id="ARBA00023015"/>
    </source>
</evidence>
<sequence>MVLTKGPDAANRLRDGQLGSRGGKPLLGIHHSPAKASAKNRNRERVTRQGFGGVLTDDQWTRLIKAGTRRRHEAGSQIMRQGEPGDSVHLLVAGRVKVSMVRPDGQEVLLVVRSYGEALGEMAVITGRPRSATVTAIGTCYTHVVLRERFRQLVNQMGLDAALLEHFVVRQIESDATRADQAALPAERRLAKILVQLAAFGGENIAPDVTANGRTSRQGVLFGLSQQDIADHIGASRSSVAQAFIRFRELGIVRTGRQFVAVHDLDRLRAIAHGGSDA</sequence>
<evidence type="ECO:0000256" key="4">
    <source>
        <dbReference type="SAM" id="MobiDB-lite"/>
    </source>
</evidence>
<dbReference type="InterPro" id="IPR036390">
    <property type="entry name" value="WH_DNA-bd_sf"/>
</dbReference>
<gene>
    <name evidence="7" type="ORF">ACFQRF_19555</name>
</gene>
<dbReference type="SMART" id="SM00419">
    <property type="entry name" value="HTH_CRP"/>
    <property type="match status" value="1"/>
</dbReference>
<organism evidence="7 8">
    <name type="scientific">Marinactinospora rubrisoli</name>
    <dbReference type="NCBI Taxonomy" id="2715399"/>
    <lineage>
        <taxon>Bacteria</taxon>
        <taxon>Bacillati</taxon>
        <taxon>Actinomycetota</taxon>
        <taxon>Actinomycetes</taxon>
        <taxon>Streptosporangiales</taxon>
        <taxon>Nocardiopsidaceae</taxon>
        <taxon>Marinactinospora</taxon>
    </lineage>
</organism>
<dbReference type="InterPro" id="IPR014710">
    <property type="entry name" value="RmlC-like_jellyroll"/>
</dbReference>
<dbReference type="PANTHER" id="PTHR24567:SF68">
    <property type="entry name" value="DNA-BINDING TRANSCRIPTIONAL DUAL REGULATOR CRP"/>
    <property type="match status" value="1"/>
</dbReference>
<dbReference type="InterPro" id="IPR036388">
    <property type="entry name" value="WH-like_DNA-bd_sf"/>
</dbReference>
<evidence type="ECO:0000256" key="3">
    <source>
        <dbReference type="ARBA" id="ARBA00023163"/>
    </source>
</evidence>
<dbReference type="PROSITE" id="PS51063">
    <property type="entry name" value="HTH_CRP_2"/>
    <property type="match status" value="1"/>
</dbReference>
<dbReference type="InterPro" id="IPR012318">
    <property type="entry name" value="HTH_CRP"/>
</dbReference>
<evidence type="ECO:0000256" key="2">
    <source>
        <dbReference type="ARBA" id="ARBA00023125"/>
    </source>
</evidence>
<feature type="domain" description="Cyclic nucleotide-binding" evidence="5">
    <location>
        <begin position="55"/>
        <end position="154"/>
    </location>
</feature>
<reference evidence="8" key="1">
    <citation type="journal article" date="2019" name="Int. J. Syst. Evol. Microbiol.">
        <title>The Global Catalogue of Microorganisms (GCM) 10K type strain sequencing project: providing services to taxonomists for standard genome sequencing and annotation.</title>
        <authorList>
            <consortium name="The Broad Institute Genomics Platform"/>
            <consortium name="The Broad Institute Genome Sequencing Center for Infectious Disease"/>
            <person name="Wu L."/>
            <person name="Ma J."/>
        </authorList>
    </citation>
    <scope>NUCLEOTIDE SEQUENCE [LARGE SCALE GENOMIC DNA]</scope>
    <source>
        <strain evidence="8">CGMCC 4.7382</strain>
    </source>
</reference>
<keyword evidence="2" id="KW-0238">DNA-binding</keyword>
<proteinExistence type="predicted"/>
<dbReference type="CDD" id="cd00038">
    <property type="entry name" value="CAP_ED"/>
    <property type="match status" value="1"/>
</dbReference>
<comment type="caution">
    <text evidence="7">The sequence shown here is derived from an EMBL/GenBank/DDBJ whole genome shotgun (WGS) entry which is preliminary data.</text>
</comment>
<dbReference type="Gene3D" id="2.60.120.10">
    <property type="entry name" value="Jelly Rolls"/>
    <property type="match status" value="1"/>
</dbReference>
<keyword evidence="3" id="KW-0804">Transcription</keyword>
<dbReference type="InterPro" id="IPR050397">
    <property type="entry name" value="Env_Response_Regulators"/>
</dbReference>
<dbReference type="SUPFAM" id="SSF46785">
    <property type="entry name" value="Winged helix' DNA-binding domain"/>
    <property type="match status" value="1"/>
</dbReference>
<dbReference type="Gene3D" id="1.10.10.10">
    <property type="entry name" value="Winged helix-like DNA-binding domain superfamily/Winged helix DNA-binding domain"/>
    <property type="match status" value="1"/>
</dbReference>
<dbReference type="PRINTS" id="PR00103">
    <property type="entry name" value="CAMPKINASE"/>
</dbReference>
<keyword evidence="8" id="KW-1185">Reference proteome</keyword>
<name>A0ABW2KKP3_9ACTN</name>
<feature type="region of interest" description="Disordered" evidence="4">
    <location>
        <begin position="1"/>
        <end position="44"/>
    </location>
</feature>
<dbReference type="InterPro" id="IPR018488">
    <property type="entry name" value="cNMP-bd_CS"/>
</dbReference>
<evidence type="ECO:0000313" key="7">
    <source>
        <dbReference type="EMBL" id="MFC7329933.1"/>
    </source>
</evidence>
<dbReference type="RefSeq" id="WP_379872577.1">
    <property type="nucleotide sequence ID" value="NZ_JBHTBH010000009.1"/>
</dbReference>
<evidence type="ECO:0000259" key="6">
    <source>
        <dbReference type="PROSITE" id="PS51063"/>
    </source>
</evidence>
<dbReference type="SUPFAM" id="SSF51206">
    <property type="entry name" value="cAMP-binding domain-like"/>
    <property type="match status" value="1"/>
</dbReference>
<dbReference type="InterPro" id="IPR018490">
    <property type="entry name" value="cNMP-bd_dom_sf"/>
</dbReference>
<dbReference type="PANTHER" id="PTHR24567">
    <property type="entry name" value="CRP FAMILY TRANSCRIPTIONAL REGULATORY PROTEIN"/>
    <property type="match status" value="1"/>
</dbReference>
<dbReference type="PROSITE" id="PS00889">
    <property type="entry name" value="CNMP_BINDING_2"/>
    <property type="match status" value="1"/>
</dbReference>
<evidence type="ECO:0000259" key="5">
    <source>
        <dbReference type="PROSITE" id="PS50042"/>
    </source>
</evidence>
<dbReference type="Pfam" id="PF00027">
    <property type="entry name" value="cNMP_binding"/>
    <property type="match status" value="1"/>
</dbReference>
<protein>
    <submittedName>
        <fullName evidence="7">Crp/Fnr family transcriptional regulator</fullName>
    </submittedName>
</protein>
<feature type="domain" description="HTH crp-type" evidence="6">
    <location>
        <begin position="184"/>
        <end position="266"/>
    </location>
</feature>
<dbReference type="InterPro" id="IPR000595">
    <property type="entry name" value="cNMP-bd_dom"/>
</dbReference>
<dbReference type="Proteomes" id="UP001596540">
    <property type="component" value="Unassembled WGS sequence"/>
</dbReference>
<dbReference type="EMBL" id="JBHTBH010000009">
    <property type="protein sequence ID" value="MFC7329933.1"/>
    <property type="molecule type" value="Genomic_DNA"/>
</dbReference>
<accession>A0ABW2KKP3</accession>